<dbReference type="Gene3D" id="3.30.40.10">
    <property type="entry name" value="Zinc/RING finger domain, C3HC4 (zinc finger)"/>
    <property type="match status" value="1"/>
</dbReference>
<dbReference type="PROSITE" id="PS00518">
    <property type="entry name" value="ZF_RING_1"/>
    <property type="match status" value="1"/>
</dbReference>
<keyword evidence="10" id="KW-1185">Reference proteome</keyword>
<dbReference type="CDD" id="cd16735">
    <property type="entry name" value="RING-HC_PCGF3"/>
    <property type="match status" value="1"/>
</dbReference>
<keyword evidence="3 6" id="KW-0863">Zinc-finger</keyword>
<dbReference type="AlphaFoldDB" id="A0A9J6DDG0"/>
<evidence type="ECO:0000256" key="5">
    <source>
        <dbReference type="ARBA" id="ARBA00023242"/>
    </source>
</evidence>
<reference evidence="9" key="1">
    <citation type="journal article" date="2020" name="Cell">
        <title>Large-Scale Comparative Analyses of Tick Genomes Elucidate Their Genetic Diversity and Vector Capacities.</title>
        <authorList>
            <consortium name="Tick Genome and Microbiome Consortium (TIGMIC)"/>
            <person name="Jia N."/>
            <person name="Wang J."/>
            <person name="Shi W."/>
            <person name="Du L."/>
            <person name="Sun Y."/>
            <person name="Zhan W."/>
            <person name="Jiang J.F."/>
            <person name="Wang Q."/>
            <person name="Zhang B."/>
            <person name="Ji P."/>
            <person name="Bell-Sakyi L."/>
            <person name="Cui X.M."/>
            <person name="Yuan T.T."/>
            <person name="Jiang B.G."/>
            <person name="Yang W.F."/>
            <person name="Lam T.T."/>
            <person name="Chang Q.C."/>
            <person name="Ding S.J."/>
            <person name="Wang X.J."/>
            <person name="Zhu J.G."/>
            <person name="Ruan X.D."/>
            <person name="Zhao L."/>
            <person name="Wei J.T."/>
            <person name="Ye R.Z."/>
            <person name="Que T.C."/>
            <person name="Du C.H."/>
            <person name="Zhou Y.H."/>
            <person name="Cheng J.X."/>
            <person name="Dai P.F."/>
            <person name="Guo W.B."/>
            <person name="Han X.H."/>
            <person name="Huang E.J."/>
            <person name="Li L.F."/>
            <person name="Wei W."/>
            <person name="Gao Y.C."/>
            <person name="Liu J.Z."/>
            <person name="Shao H.Z."/>
            <person name="Wang X."/>
            <person name="Wang C.C."/>
            <person name="Yang T.C."/>
            <person name="Huo Q.B."/>
            <person name="Li W."/>
            <person name="Chen H.Y."/>
            <person name="Chen S.E."/>
            <person name="Zhou L.G."/>
            <person name="Ni X.B."/>
            <person name="Tian J.H."/>
            <person name="Sheng Y."/>
            <person name="Liu T."/>
            <person name="Pan Y.S."/>
            <person name="Xia L.Y."/>
            <person name="Li J."/>
            <person name="Zhao F."/>
            <person name="Cao W.C."/>
        </authorList>
    </citation>
    <scope>NUCLEOTIDE SEQUENCE</scope>
    <source>
        <strain evidence="9">Rmic-2018</strain>
    </source>
</reference>
<evidence type="ECO:0000256" key="2">
    <source>
        <dbReference type="ARBA" id="ARBA00022723"/>
    </source>
</evidence>
<dbReference type="InterPro" id="IPR032443">
    <property type="entry name" value="RAWUL"/>
</dbReference>
<dbReference type="Pfam" id="PF16207">
    <property type="entry name" value="RAWUL"/>
    <property type="match status" value="1"/>
</dbReference>
<keyword evidence="2" id="KW-0479">Metal-binding</keyword>
<evidence type="ECO:0000256" key="6">
    <source>
        <dbReference type="PROSITE-ProRule" id="PRU00175"/>
    </source>
</evidence>
<protein>
    <recommendedName>
        <fullName evidence="8">RING-type domain-containing protein</fullName>
    </recommendedName>
</protein>
<dbReference type="SMART" id="SM00184">
    <property type="entry name" value="RING"/>
    <property type="match status" value="1"/>
</dbReference>
<evidence type="ECO:0000256" key="3">
    <source>
        <dbReference type="ARBA" id="ARBA00022771"/>
    </source>
</evidence>
<dbReference type="InterPro" id="IPR013083">
    <property type="entry name" value="Znf_RING/FYVE/PHD"/>
</dbReference>
<reference evidence="9" key="2">
    <citation type="submission" date="2021-09" db="EMBL/GenBank/DDBJ databases">
        <authorList>
            <person name="Jia N."/>
            <person name="Wang J."/>
            <person name="Shi W."/>
            <person name="Du L."/>
            <person name="Sun Y."/>
            <person name="Zhan W."/>
            <person name="Jiang J."/>
            <person name="Wang Q."/>
            <person name="Zhang B."/>
            <person name="Ji P."/>
            <person name="Sakyi L.B."/>
            <person name="Cui X."/>
            <person name="Yuan T."/>
            <person name="Jiang B."/>
            <person name="Yang W."/>
            <person name="Lam T.T.-Y."/>
            <person name="Chang Q."/>
            <person name="Ding S."/>
            <person name="Wang X."/>
            <person name="Zhu J."/>
            <person name="Ruan X."/>
            <person name="Zhao L."/>
            <person name="Wei J."/>
            <person name="Que T."/>
            <person name="Du C."/>
            <person name="Cheng J."/>
            <person name="Dai P."/>
            <person name="Han X."/>
            <person name="Huang E."/>
            <person name="Gao Y."/>
            <person name="Liu J."/>
            <person name="Shao H."/>
            <person name="Ye R."/>
            <person name="Li L."/>
            <person name="Wei W."/>
            <person name="Wang X."/>
            <person name="Wang C."/>
            <person name="Huo Q."/>
            <person name="Li W."/>
            <person name="Guo W."/>
            <person name="Chen H."/>
            <person name="Chen S."/>
            <person name="Zhou L."/>
            <person name="Zhou L."/>
            <person name="Ni X."/>
            <person name="Tian J."/>
            <person name="Zhou Y."/>
            <person name="Sheng Y."/>
            <person name="Liu T."/>
            <person name="Pan Y."/>
            <person name="Xia L."/>
            <person name="Li J."/>
            <person name="Zhao F."/>
            <person name="Cao W."/>
        </authorList>
    </citation>
    <scope>NUCLEOTIDE SEQUENCE</scope>
    <source>
        <strain evidence="9">Rmic-2018</strain>
        <tissue evidence="9">Larvae</tissue>
    </source>
</reference>
<comment type="subcellular location">
    <subcellularLocation>
        <location evidence="1">Nucleus</location>
    </subcellularLocation>
</comment>
<dbReference type="PROSITE" id="PS50089">
    <property type="entry name" value="ZF_RING_2"/>
    <property type="match status" value="1"/>
</dbReference>
<dbReference type="CDD" id="cd17083">
    <property type="entry name" value="RAWUL_PCGF3"/>
    <property type="match status" value="1"/>
</dbReference>
<feature type="compositionally biased region" description="Acidic residues" evidence="7">
    <location>
        <begin position="45"/>
        <end position="54"/>
    </location>
</feature>
<dbReference type="Pfam" id="PF13923">
    <property type="entry name" value="zf-C3HC4_2"/>
    <property type="match status" value="1"/>
</dbReference>
<feature type="compositionally biased region" description="Polar residues" evidence="7">
    <location>
        <begin position="15"/>
        <end position="26"/>
    </location>
</feature>
<feature type="domain" description="RING-type" evidence="8">
    <location>
        <begin position="92"/>
        <end position="131"/>
    </location>
</feature>
<proteinExistence type="predicted"/>
<keyword evidence="4" id="KW-0862">Zinc</keyword>
<dbReference type="InterPro" id="IPR051507">
    <property type="entry name" value="PcG_RING_finger"/>
</dbReference>
<organism evidence="9 10">
    <name type="scientific">Rhipicephalus microplus</name>
    <name type="common">Cattle tick</name>
    <name type="synonym">Boophilus microplus</name>
    <dbReference type="NCBI Taxonomy" id="6941"/>
    <lineage>
        <taxon>Eukaryota</taxon>
        <taxon>Metazoa</taxon>
        <taxon>Ecdysozoa</taxon>
        <taxon>Arthropoda</taxon>
        <taxon>Chelicerata</taxon>
        <taxon>Arachnida</taxon>
        <taxon>Acari</taxon>
        <taxon>Parasitiformes</taxon>
        <taxon>Ixodida</taxon>
        <taxon>Ixodoidea</taxon>
        <taxon>Ixodidae</taxon>
        <taxon>Rhipicephalinae</taxon>
        <taxon>Rhipicephalus</taxon>
        <taxon>Boophilus</taxon>
    </lineage>
</organism>
<comment type="caution">
    <text evidence="9">The sequence shown here is derived from an EMBL/GenBank/DDBJ whole genome shotgun (WGS) entry which is preliminary data.</text>
</comment>
<feature type="compositionally biased region" description="Basic and acidic residues" evidence="7">
    <location>
        <begin position="189"/>
        <end position="207"/>
    </location>
</feature>
<evidence type="ECO:0000256" key="4">
    <source>
        <dbReference type="ARBA" id="ARBA00022833"/>
    </source>
</evidence>
<evidence type="ECO:0000313" key="10">
    <source>
        <dbReference type="Proteomes" id="UP000821866"/>
    </source>
</evidence>
<dbReference type="EMBL" id="JABSTU010000010">
    <property type="protein sequence ID" value="KAH8020112.1"/>
    <property type="molecule type" value="Genomic_DNA"/>
</dbReference>
<dbReference type="Proteomes" id="UP000821866">
    <property type="component" value="Chromosome 8"/>
</dbReference>
<evidence type="ECO:0000313" key="9">
    <source>
        <dbReference type="EMBL" id="KAH8020112.1"/>
    </source>
</evidence>
<gene>
    <name evidence="9" type="ORF">HPB51_024794</name>
</gene>
<dbReference type="FunFam" id="3.30.40.10:FF:000033">
    <property type="entry name" value="Polycomb group RING finger protein 3"/>
    <property type="match status" value="1"/>
</dbReference>
<dbReference type="SUPFAM" id="SSF57850">
    <property type="entry name" value="RING/U-box"/>
    <property type="match status" value="1"/>
</dbReference>
<dbReference type="GO" id="GO:0008270">
    <property type="term" value="F:zinc ion binding"/>
    <property type="evidence" value="ECO:0007669"/>
    <property type="project" value="UniProtKB-KW"/>
</dbReference>
<evidence type="ECO:0000256" key="1">
    <source>
        <dbReference type="ARBA" id="ARBA00004123"/>
    </source>
</evidence>
<feature type="region of interest" description="Disordered" evidence="7">
    <location>
        <begin position="182"/>
        <end position="207"/>
    </location>
</feature>
<dbReference type="Gene3D" id="3.10.20.90">
    <property type="entry name" value="Phosphatidylinositol 3-kinase Catalytic Subunit, Chain A, domain 1"/>
    <property type="match status" value="1"/>
</dbReference>
<dbReference type="GO" id="GO:0031519">
    <property type="term" value="C:PcG protein complex"/>
    <property type="evidence" value="ECO:0007669"/>
    <property type="project" value="UniProtKB-ARBA"/>
</dbReference>
<name>A0A9J6DDG0_RHIMP</name>
<dbReference type="PANTHER" id="PTHR45893">
    <property type="entry name" value="POLYCOMB GROUP RING FINGER PROTEIN"/>
    <property type="match status" value="1"/>
</dbReference>
<evidence type="ECO:0000259" key="8">
    <source>
        <dbReference type="PROSITE" id="PS50089"/>
    </source>
</evidence>
<feature type="region of interest" description="Disordered" evidence="7">
    <location>
        <begin position="1"/>
        <end position="56"/>
    </location>
</feature>
<evidence type="ECO:0000256" key="7">
    <source>
        <dbReference type="SAM" id="MobiDB-lite"/>
    </source>
</evidence>
<dbReference type="VEuPathDB" id="VectorBase:LOC119175894"/>
<feature type="compositionally biased region" description="Basic and acidic residues" evidence="7">
    <location>
        <begin position="34"/>
        <end position="44"/>
    </location>
</feature>
<accession>A0A9J6DDG0</accession>
<sequence>MLTDGLEIFEETEKIPSQSYEVQEQKAQGPLESQDTKEPMKVESPEDDDSTDSTDDIKRALSLPTTCWQSIFVPPEMERRIRLKTLNNHITCKICKGYLIDATTVTECLHTFCKSCLVKHLEDNNTCPTCEIVIHQSYPLQYISYDRTMQDIVYKLVPNLQYNEMKRERDFYRRKGLPCPKVHNPGLLNEKDAGSKASSSKEDEADCHRSDEQVNLLLESDSVQLKQMRRKFIRCSSQATITHLKKFIAKKLFNNIDRYKEIEILCNQEILGKDHTLKFVYVTRWRFKLPSLHSVRLQPHIGDHHSTSHGHLRDLIRDIIREELRSMGFTPPSQSYFLAKDLKNCAGQRVFCVNEKLIRAWRKQRDHQFACNEWCRAFHGREIGSGGSEDDDVRGAVDACEKSDDNNILHI</sequence>
<dbReference type="InterPro" id="IPR001841">
    <property type="entry name" value="Znf_RING"/>
</dbReference>
<keyword evidence="5" id="KW-0539">Nucleus</keyword>
<dbReference type="InterPro" id="IPR017907">
    <property type="entry name" value="Znf_RING_CS"/>
</dbReference>